<proteinExistence type="predicted"/>
<dbReference type="AlphaFoldDB" id="F2L665"/>
<dbReference type="Proteomes" id="UP000008138">
    <property type="component" value="Chromosome"/>
</dbReference>
<accession>F2L665</accession>
<dbReference type="KEGG" id="tuz:TUZN_2226"/>
<dbReference type="HOGENOM" id="CLU_3323205_0_0_2"/>
<reference key="2">
    <citation type="submission" date="2011-03" db="EMBL/GenBank/DDBJ databases">
        <title>Complete genome sequence of the thermoacidophilic crenarchaeon Thermoproteus uzoniensis 768-20.</title>
        <authorList>
            <person name="Mardanov A.V."/>
            <person name="Gumerov V.M."/>
            <person name="Beletsky A.V."/>
            <person name="Prokofeva M.I."/>
            <person name="Bonch-Osmolovskaya E.A."/>
            <person name="Ravin N.V."/>
            <person name="Skryabin K.G."/>
        </authorList>
    </citation>
    <scope>NUCLEOTIDE SEQUENCE</scope>
    <source>
        <strain>768-20</strain>
    </source>
</reference>
<evidence type="ECO:0000313" key="1">
    <source>
        <dbReference type="EMBL" id="AEA13681.1"/>
    </source>
</evidence>
<dbReference type="EMBL" id="CP002590">
    <property type="protein sequence ID" value="AEA13681.1"/>
    <property type="molecule type" value="Genomic_DNA"/>
</dbReference>
<protein>
    <submittedName>
        <fullName evidence="1">Uncharacterized protein</fullName>
    </submittedName>
</protein>
<sequence>MVNFYDMQDVYVDLTMELGPDTPAFPGYLSLPSSNDPR</sequence>
<organism evidence="1 2">
    <name type="scientific">Thermoproteus uzoniensis (strain 768-20)</name>
    <dbReference type="NCBI Taxonomy" id="999630"/>
    <lineage>
        <taxon>Archaea</taxon>
        <taxon>Thermoproteota</taxon>
        <taxon>Thermoprotei</taxon>
        <taxon>Thermoproteales</taxon>
        <taxon>Thermoproteaceae</taxon>
        <taxon>Thermoproteus</taxon>
    </lineage>
</organism>
<evidence type="ECO:0000313" key="2">
    <source>
        <dbReference type="Proteomes" id="UP000008138"/>
    </source>
</evidence>
<keyword evidence="2" id="KW-1185">Reference proteome</keyword>
<name>F2L665_THEU7</name>
<gene>
    <name evidence="1" type="ordered locus">TUZN_2226</name>
</gene>
<reference evidence="1 2" key="1">
    <citation type="journal article" date="2011" name="J. Bacteriol.">
        <title>Complete genome sequence of the thermoacidophilic crenarchaeon Thermoproteus uzoniensis 768-20.</title>
        <authorList>
            <person name="Mardanov A.V."/>
            <person name="Gumerov V.M."/>
            <person name="Beletsky A.V."/>
            <person name="Prokofeva M.I."/>
            <person name="Bonch-Osmolovskaya E.A."/>
            <person name="Ravin N.V."/>
            <person name="Skryabin K.G."/>
        </authorList>
    </citation>
    <scope>NUCLEOTIDE SEQUENCE [LARGE SCALE GENOMIC DNA]</scope>
    <source>
        <strain evidence="1 2">768-20</strain>
    </source>
</reference>